<dbReference type="PhylomeDB" id="E9B4J7"/>
<feature type="region of interest" description="Disordered" evidence="1">
    <location>
        <begin position="1"/>
        <end position="23"/>
    </location>
</feature>
<dbReference type="EMBL" id="FR799586">
    <property type="protein sequence ID" value="CBZ30166.1"/>
    <property type="molecule type" value="Genomic_DNA"/>
</dbReference>
<evidence type="ECO:0000256" key="1">
    <source>
        <dbReference type="SAM" id="MobiDB-lite"/>
    </source>
</evidence>
<accession>E9B4J7</accession>
<evidence type="ECO:0000313" key="4">
    <source>
        <dbReference type="Proteomes" id="UP000007259"/>
    </source>
</evidence>
<dbReference type="RefSeq" id="XP_003878614.1">
    <property type="nucleotide sequence ID" value="XM_003878565.1"/>
</dbReference>
<dbReference type="InterPro" id="IPR043971">
    <property type="entry name" value="FUZ/MON1/HPS1_longin_2"/>
</dbReference>
<dbReference type="VEuPathDB" id="TriTrypDB:LmxM.33.0290"/>
<dbReference type="GO" id="GO:0016192">
    <property type="term" value="P:vesicle-mediated transport"/>
    <property type="evidence" value="ECO:0007669"/>
    <property type="project" value="InterPro"/>
</dbReference>
<feature type="region of interest" description="Disordered" evidence="1">
    <location>
        <begin position="70"/>
        <end position="93"/>
    </location>
</feature>
<dbReference type="KEGG" id="lmi:LMXM_33_0290"/>
<dbReference type="OMA" id="YLWCYAV"/>
<keyword evidence="4" id="KW-1185">Reference proteome</keyword>
<dbReference type="GeneID" id="13452221"/>
<reference evidence="3 4" key="1">
    <citation type="journal article" date="2011" name="Genome Res.">
        <title>Chromosome and gene copy number variation allow major structural change between species and strains of Leishmania.</title>
        <authorList>
            <person name="Rogers M.B."/>
            <person name="Hilley J.D."/>
            <person name="Dickens N.J."/>
            <person name="Wilkes J."/>
            <person name="Bates P.A."/>
            <person name="Depledge D.P."/>
            <person name="Harris D."/>
            <person name="Her Y."/>
            <person name="Herzyk P."/>
            <person name="Imamura H."/>
            <person name="Otto T.D."/>
            <person name="Sanders M."/>
            <person name="Seeger K."/>
            <person name="Dujardin J.C."/>
            <person name="Berriman M."/>
            <person name="Smith D.F."/>
            <person name="Hertz-Fowler C."/>
            <person name="Mottram J.C."/>
        </authorList>
    </citation>
    <scope>NUCLEOTIDE SEQUENCE [LARGE SCALE GENOMIC DNA]</scope>
    <source>
        <strain evidence="3 4">MHOM/GT/2001/U1103</strain>
    </source>
</reference>
<dbReference type="PANTHER" id="PTHR13027">
    <property type="entry name" value="SAND PROTEIN-RELATED"/>
    <property type="match status" value="1"/>
</dbReference>
<dbReference type="GO" id="GO:0006623">
    <property type="term" value="P:protein targeting to vacuole"/>
    <property type="evidence" value="ECO:0007669"/>
    <property type="project" value="InterPro"/>
</dbReference>
<evidence type="ECO:0000313" key="3">
    <source>
        <dbReference type="EMBL" id="CBZ30166.1"/>
    </source>
</evidence>
<name>E9B4J7_LEIMU</name>
<dbReference type="PANTHER" id="PTHR13027:SF7">
    <property type="entry name" value="VACUOLAR FUSION PROTEIN MON1 HOMOLOG"/>
    <property type="match status" value="1"/>
</dbReference>
<dbReference type="Pfam" id="PF19037">
    <property type="entry name" value="Fuz_longin_2"/>
    <property type="match status" value="1"/>
</dbReference>
<dbReference type="PRINTS" id="PR01546">
    <property type="entry name" value="YEAST73DUF"/>
</dbReference>
<protein>
    <recommendedName>
        <fullName evidence="2">FUZ/MON1/HPS1 second Longin domain-containing protein</fullName>
    </recommendedName>
</protein>
<sequence length="680" mass="74157">MSMSRPAAVLQAGGDDDKNDDPMAILGQHERHVLVLTRAGKPVFSQHGHEEQLSPLCALLQVLLHIHEDKESGDEQSRGPSQPAPRSDGTASSAAVKDELRQVVYYCSRSTSGEAWHQGDVNAQVQALTLFFHVQGELMYVMSVRSVAPSPPAGAVEVSSAEGECEPPPLASYCLAQLRHVHHCILLVLPTVNTLLTRSPGLDVMATYTSADRAALRELIESHQTELTYALGAVATLALSVEKRRVVERALLCCYRSCVDAAVGPPAHQLFSFLYFKNYLVAAIGPPETYAADLKISVSTPLALGPDTALCGCLHVDDALLLYRYARSLVSRQLGEAWVPVCLPRFNSTGYLWCYAVNFTRYARELRQQQGRTVWPKVWEEHTELDLMLLHVSASQDDFTALSRCTRRFAQDLYAPVVGDNFYYRLEEELYYRTPAPLTELLSLSHMSLSPCSTRDLSSGTGGVPLWYGVVIQGSDAAFLNAAQGEEAKPTTRAAATATRTLDCPSASIRLLFESQPSPLLNIATVENAKEFRQLAARYQAQLRAAPASSSAPCMLFVRHNSALAFAVVQPTPATLATLAEQFFSPKNPFDVPSDGTAAGGDAAEFLQEGRCSAAAASHRGVSLTTWVEAVRALGVAELTVVFGAATPEAMAWYWVGHILFIAVQRRSHFVVRQLIGDRR</sequence>
<organism evidence="3 4">
    <name type="scientific">Leishmania mexicana (strain MHOM/GT/2001/U1103)</name>
    <dbReference type="NCBI Taxonomy" id="929439"/>
    <lineage>
        <taxon>Eukaryota</taxon>
        <taxon>Discoba</taxon>
        <taxon>Euglenozoa</taxon>
        <taxon>Kinetoplastea</taxon>
        <taxon>Metakinetoplastina</taxon>
        <taxon>Trypanosomatida</taxon>
        <taxon>Trypanosomatidae</taxon>
        <taxon>Leishmaniinae</taxon>
        <taxon>Leishmania</taxon>
    </lineage>
</organism>
<gene>
    <name evidence="3" type="ORF">LMXM_33_0290</name>
</gene>
<proteinExistence type="predicted"/>
<dbReference type="InterPro" id="IPR004353">
    <property type="entry name" value="Mon1"/>
</dbReference>
<evidence type="ECO:0000259" key="2">
    <source>
        <dbReference type="Pfam" id="PF19037"/>
    </source>
</evidence>
<dbReference type="AlphaFoldDB" id="E9B4J7"/>
<feature type="domain" description="FUZ/MON1/HPS1 second Longin" evidence="2">
    <location>
        <begin position="313"/>
        <end position="411"/>
    </location>
</feature>
<dbReference type="OrthoDB" id="272411at2759"/>
<dbReference type="Proteomes" id="UP000007259">
    <property type="component" value="Chromosome 33"/>
</dbReference>